<dbReference type="InterPro" id="IPR046348">
    <property type="entry name" value="SIS_dom_sf"/>
</dbReference>
<evidence type="ECO:0000256" key="8">
    <source>
        <dbReference type="ARBA" id="ARBA00029321"/>
    </source>
</evidence>
<dbReference type="PROSITE" id="PS51463">
    <property type="entry name" value="P_GLUCOSE_ISOMERASE_3"/>
    <property type="match status" value="1"/>
</dbReference>
<keyword evidence="11" id="KW-1185">Reference proteome</keyword>
<evidence type="ECO:0000256" key="1">
    <source>
        <dbReference type="ARBA" id="ARBA00004926"/>
    </source>
</evidence>
<reference evidence="10 11" key="1">
    <citation type="submission" date="2020-11" db="EMBL/GenBank/DDBJ databases">
        <authorList>
            <person name="Wallbank WR R."/>
            <person name="Pardo Diaz C."/>
            <person name="Kozak K."/>
            <person name="Martin S."/>
            <person name="Jiggins C."/>
            <person name="Moest M."/>
            <person name="Warren A I."/>
            <person name="Generalovic N T."/>
            <person name="Byers J.R.P. K."/>
            <person name="Montejo-Kovacevich G."/>
            <person name="Yen C E."/>
        </authorList>
    </citation>
    <scope>NUCLEOTIDE SEQUENCE [LARGE SCALE GENOMIC DNA]</scope>
</reference>
<dbReference type="PANTHER" id="PTHR11469:SF1">
    <property type="entry name" value="GLUCOSE-6-PHOSPHATE ISOMERASE"/>
    <property type="match status" value="1"/>
</dbReference>
<dbReference type="FunFam" id="3.40.50.10490:FF:000004">
    <property type="entry name" value="Glucose-6-phosphate isomerase"/>
    <property type="match status" value="1"/>
</dbReference>
<evidence type="ECO:0000256" key="2">
    <source>
        <dbReference type="ARBA" id="ARBA00006604"/>
    </source>
</evidence>
<dbReference type="OMA" id="DWYRQLW"/>
<dbReference type="Proteomes" id="UP000594454">
    <property type="component" value="Chromosome 4"/>
</dbReference>
<dbReference type="CDD" id="cd05015">
    <property type="entry name" value="SIS_PGI_1"/>
    <property type="match status" value="1"/>
</dbReference>
<dbReference type="InterPro" id="IPR035476">
    <property type="entry name" value="SIS_PGI_1"/>
</dbReference>
<evidence type="ECO:0000313" key="11">
    <source>
        <dbReference type="Proteomes" id="UP000594454"/>
    </source>
</evidence>
<dbReference type="EMBL" id="LR899012">
    <property type="protein sequence ID" value="CAD7088976.1"/>
    <property type="molecule type" value="Genomic_DNA"/>
</dbReference>
<dbReference type="PROSITE" id="PS00174">
    <property type="entry name" value="P_GLUCOSE_ISOMERASE_2"/>
    <property type="match status" value="1"/>
</dbReference>
<proteinExistence type="inferred from homology"/>
<evidence type="ECO:0000256" key="4">
    <source>
        <dbReference type="ARBA" id="ARBA00018388"/>
    </source>
</evidence>
<dbReference type="FunFam" id="1.10.1390.10:FF:000001">
    <property type="entry name" value="Glucose-6-phosphate isomerase"/>
    <property type="match status" value="1"/>
</dbReference>
<dbReference type="PANTHER" id="PTHR11469">
    <property type="entry name" value="GLUCOSE-6-PHOSPHATE ISOMERASE"/>
    <property type="match status" value="1"/>
</dbReference>
<keyword evidence="5 9" id="KW-0312">Gluconeogenesis</keyword>
<dbReference type="InParanoid" id="A0A7R8UYS4"/>
<dbReference type="PROSITE" id="PS00765">
    <property type="entry name" value="P_GLUCOSE_ISOMERASE_1"/>
    <property type="match status" value="1"/>
</dbReference>
<evidence type="ECO:0000313" key="10">
    <source>
        <dbReference type="EMBL" id="CAD7088976.1"/>
    </source>
</evidence>
<dbReference type="InterPro" id="IPR001672">
    <property type="entry name" value="G6P_Isomerase"/>
</dbReference>
<dbReference type="CDD" id="cd05016">
    <property type="entry name" value="SIS_PGI_2"/>
    <property type="match status" value="1"/>
</dbReference>
<dbReference type="InterPro" id="IPR018189">
    <property type="entry name" value="Phosphoglucose_isomerase_CS"/>
</dbReference>
<dbReference type="SUPFAM" id="SSF53697">
    <property type="entry name" value="SIS domain"/>
    <property type="match status" value="1"/>
</dbReference>
<gene>
    <name evidence="10" type="ORF">HERILL_LOCUS11559</name>
</gene>
<dbReference type="GO" id="GO:0006096">
    <property type="term" value="P:glycolytic process"/>
    <property type="evidence" value="ECO:0007669"/>
    <property type="project" value="UniProtKB-UniPathway"/>
</dbReference>
<protein>
    <recommendedName>
        <fullName evidence="4 9">Glucose-6-phosphate isomerase</fullName>
        <ecNumber evidence="3 9">5.3.1.9</ecNumber>
    </recommendedName>
</protein>
<dbReference type="Pfam" id="PF00342">
    <property type="entry name" value="PGI"/>
    <property type="match status" value="1"/>
</dbReference>
<dbReference type="FunCoup" id="A0A7R8UYS4">
    <property type="interactions" value="1269"/>
</dbReference>
<dbReference type="GO" id="GO:0004347">
    <property type="term" value="F:glucose-6-phosphate isomerase activity"/>
    <property type="evidence" value="ECO:0007669"/>
    <property type="project" value="UniProtKB-EC"/>
</dbReference>
<evidence type="ECO:0000256" key="7">
    <source>
        <dbReference type="ARBA" id="ARBA00023235"/>
    </source>
</evidence>
<dbReference type="GO" id="GO:0051156">
    <property type="term" value="P:glucose 6-phosphate metabolic process"/>
    <property type="evidence" value="ECO:0007669"/>
    <property type="project" value="TreeGrafter"/>
</dbReference>
<dbReference type="GO" id="GO:0048029">
    <property type="term" value="F:monosaccharide binding"/>
    <property type="evidence" value="ECO:0007669"/>
    <property type="project" value="TreeGrafter"/>
</dbReference>
<dbReference type="OrthoDB" id="5831190at2759"/>
<dbReference type="PRINTS" id="PR00662">
    <property type="entry name" value="G6PISOMERASE"/>
</dbReference>
<dbReference type="AlphaFoldDB" id="A0A7R8UYS4"/>
<comment type="similarity">
    <text evidence="2 9">Belongs to the GPI family.</text>
</comment>
<keyword evidence="7 9" id="KW-0413">Isomerase</keyword>
<accession>A0A7R8UYS4</accession>
<dbReference type="InterPro" id="IPR023096">
    <property type="entry name" value="G6P_Isomerase_C"/>
</dbReference>
<dbReference type="Gene3D" id="3.40.50.10490">
    <property type="entry name" value="Glucose-6-phosphate isomerase like protein, domain 1"/>
    <property type="match status" value="2"/>
</dbReference>
<dbReference type="GO" id="GO:0006094">
    <property type="term" value="P:gluconeogenesis"/>
    <property type="evidence" value="ECO:0007669"/>
    <property type="project" value="UniProtKB-KW"/>
</dbReference>
<name>A0A7R8UYS4_HERIL</name>
<comment type="pathway">
    <text evidence="1 9">Carbohydrate degradation; glycolysis; D-glyceraldehyde 3-phosphate and glycerone phosphate from D-glucose: step 2/4.</text>
</comment>
<comment type="catalytic activity">
    <reaction evidence="8 9">
        <text>alpha-D-glucose 6-phosphate = beta-D-fructose 6-phosphate</text>
        <dbReference type="Rhea" id="RHEA:11816"/>
        <dbReference type="ChEBI" id="CHEBI:57634"/>
        <dbReference type="ChEBI" id="CHEBI:58225"/>
        <dbReference type="EC" id="5.3.1.9"/>
    </reaction>
</comment>
<dbReference type="InterPro" id="IPR035482">
    <property type="entry name" value="SIS_PGI_2"/>
</dbReference>
<dbReference type="GO" id="GO:0097367">
    <property type="term" value="F:carbohydrate derivative binding"/>
    <property type="evidence" value="ECO:0007669"/>
    <property type="project" value="InterPro"/>
</dbReference>
<dbReference type="EC" id="5.3.1.9" evidence="3 9"/>
<dbReference type="Gene3D" id="1.10.1390.10">
    <property type="match status" value="1"/>
</dbReference>
<evidence type="ECO:0000256" key="5">
    <source>
        <dbReference type="ARBA" id="ARBA00022432"/>
    </source>
</evidence>
<dbReference type="NCBIfam" id="NF001211">
    <property type="entry name" value="PRK00179.1"/>
    <property type="match status" value="1"/>
</dbReference>
<dbReference type="HAMAP" id="MF_00473">
    <property type="entry name" value="G6P_isomerase"/>
    <property type="match status" value="1"/>
</dbReference>
<sequence>MSALPLLTSDPVYQQIKEYHSKHGADINIKQLFEKDSCRFAKYSLRLQTPNDGDILLDYSKNRITEEVWGLLLKLAESRKVLEARDAMFAGEKINITEDRAVLHTALRNRSNNPILFEGKDVMPEVRAVLDHMKDFTNQVLSGQWKGCTGKKITDVVNIGIGGSDLGPLMVTEALKPYCKGLNTYFVSNIDGTHLAEVLKKVSYETTLFIVASKTFTTQETITNATSAKRWLIEHSQNENAVAKHFVALSTNAEKVSAFGIDLQNMFGFWDWVGGRYSLWSAIGLSISLSIGFDNFEQLLEGAFFMDEHFKTAPLAKNTPVILALLGIWYSNFYNAETHALLPYDQYLHRFAAYFQQGDMESNGKFVTKGSQEVDFSTGPIVWGEPGTNGQHAFYQLIHQGTRLIPCDFIAPAVSHNPIAGGAHHKILLANFLAQTEALMAGKSPEQAKAELEKAGVTGAKLDKLLPHKVFKGNRPTNSIVVKRVTPFTLGALIALYEHKIFTQGIIWNINSFDQWGVELGKQLAKAIEPELVNTDPVSSHDGSTNGLINFIKSNW</sequence>
<evidence type="ECO:0000256" key="6">
    <source>
        <dbReference type="ARBA" id="ARBA00023152"/>
    </source>
</evidence>
<dbReference type="UniPathway" id="UPA00109">
    <property type="reaction ID" value="UER00181"/>
</dbReference>
<organism evidence="10 11">
    <name type="scientific">Hermetia illucens</name>
    <name type="common">Black soldier fly</name>
    <dbReference type="NCBI Taxonomy" id="343691"/>
    <lineage>
        <taxon>Eukaryota</taxon>
        <taxon>Metazoa</taxon>
        <taxon>Ecdysozoa</taxon>
        <taxon>Arthropoda</taxon>
        <taxon>Hexapoda</taxon>
        <taxon>Insecta</taxon>
        <taxon>Pterygota</taxon>
        <taxon>Neoptera</taxon>
        <taxon>Endopterygota</taxon>
        <taxon>Diptera</taxon>
        <taxon>Brachycera</taxon>
        <taxon>Stratiomyomorpha</taxon>
        <taxon>Stratiomyidae</taxon>
        <taxon>Hermetiinae</taxon>
        <taxon>Hermetia</taxon>
    </lineage>
</organism>
<evidence type="ECO:0000256" key="9">
    <source>
        <dbReference type="RuleBase" id="RU000612"/>
    </source>
</evidence>
<dbReference type="GO" id="GO:0005829">
    <property type="term" value="C:cytosol"/>
    <property type="evidence" value="ECO:0007669"/>
    <property type="project" value="TreeGrafter"/>
</dbReference>
<evidence type="ECO:0000256" key="3">
    <source>
        <dbReference type="ARBA" id="ARBA00011952"/>
    </source>
</evidence>
<keyword evidence="6 9" id="KW-0324">Glycolysis</keyword>